<dbReference type="Gene3D" id="3.40.640.10">
    <property type="entry name" value="Type I PLP-dependent aspartate aminotransferase-like (Major domain)"/>
    <property type="match status" value="1"/>
</dbReference>
<dbReference type="Gene3D" id="3.90.1150.10">
    <property type="entry name" value="Aspartate Aminotransferase, domain 1"/>
    <property type="match status" value="1"/>
</dbReference>
<reference evidence="14" key="1">
    <citation type="journal article" date="2019" name="Int. J. Syst. Evol. Microbiol.">
        <title>The Global Catalogue of Microorganisms (GCM) 10K type strain sequencing project: providing services to taxonomists for standard genome sequencing and annotation.</title>
        <authorList>
            <consortium name="The Broad Institute Genomics Platform"/>
            <consortium name="The Broad Institute Genome Sequencing Center for Infectious Disease"/>
            <person name="Wu L."/>
            <person name="Ma J."/>
        </authorList>
    </citation>
    <scope>NUCLEOTIDE SEQUENCE [LARGE SCALE GENOMIC DNA]</scope>
    <source>
        <strain evidence="14">JCM 17666</strain>
    </source>
</reference>
<comment type="subunit">
    <text evidence="11">Homodimer.</text>
</comment>
<evidence type="ECO:0000313" key="14">
    <source>
        <dbReference type="Proteomes" id="UP001501671"/>
    </source>
</evidence>
<evidence type="ECO:0000256" key="5">
    <source>
        <dbReference type="ARBA" id="ARBA00022679"/>
    </source>
</evidence>
<dbReference type="HAMAP" id="MF_00160">
    <property type="entry name" value="SerC_aminotrans_5"/>
    <property type="match status" value="1"/>
</dbReference>
<dbReference type="EC" id="2.6.1.52" evidence="11"/>
<evidence type="ECO:0000256" key="4">
    <source>
        <dbReference type="ARBA" id="ARBA00022605"/>
    </source>
</evidence>
<dbReference type="PIRSF" id="PIRSF000525">
    <property type="entry name" value="SerC"/>
    <property type="match status" value="1"/>
</dbReference>
<dbReference type="InterPro" id="IPR015422">
    <property type="entry name" value="PyrdxlP-dep_Trfase_small"/>
</dbReference>
<dbReference type="Pfam" id="PF00266">
    <property type="entry name" value="Aminotran_5"/>
    <property type="match status" value="1"/>
</dbReference>
<evidence type="ECO:0000256" key="6">
    <source>
        <dbReference type="ARBA" id="ARBA00022898"/>
    </source>
</evidence>
<dbReference type="PANTHER" id="PTHR43247:SF1">
    <property type="entry name" value="PHOSPHOSERINE AMINOTRANSFERASE"/>
    <property type="match status" value="1"/>
</dbReference>
<comment type="pathway">
    <text evidence="1 11">Amino-acid biosynthesis; L-serine biosynthesis; L-serine from 3-phospho-D-glycerate: step 2/3.</text>
</comment>
<evidence type="ECO:0000256" key="8">
    <source>
        <dbReference type="ARBA" id="ARBA00023299"/>
    </source>
</evidence>
<evidence type="ECO:0000256" key="10">
    <source>
        <dbReference type="ARBA" id="ARBA00049007"/>
    </source>
</evidence>
<evidence type="ECO:0000256" key="3">
    <source>
        <dbReference type="ARBA" id="ARBA00022576"/>
    </source>
</evidence>
<dbReference type="SUPFAM" id="SSF53383">
    <property type="entry name" value="PLP-dependent transferases"/>
    <property type="match status" value="1"/>
</dbReference>
<protein>
    <recommendedName>
        <fullName evidence="11">Phosphoserine aminotransferase</fullName>
        <ecNumber evidence="11">2.6.1.52</ecNumber>
    </recommendedName>
    <alternativeName>
        <fullName evidence="11">Phosphohydroxythreonine aminotransferase</fullName>
        <shortName evidence="11">PSAT</shortName>
    </alternativeName>
</protein>
<comment type="function">
    <text evidence="11">Catalyzes the reversible conversion of 3-phosphohydroxypyruvate to phosphoserine and of 3-hydroxy-2-oxo-4-phosphonooxybutanoate to phosphohydroxythreonine.</text>
</comment>
<feature type="domain" description="Aminotransferase class V" evidence="12">
    <location>
        <begin position="22"/>
        <end position="381"/>
    </location>
</feature>
<feature type="binding site" evidence="11">
    <location>
        <begin position="270"/>
        <end position="271"/>
    </location>
    <ligand>
        <name>pyridoxal 5'-phosphate</name>
        <dbReference type="ChEBI" id="CHEBI:597326"/>
    </ligand>
</feature>
<keyword evidence="11" id="KW-0963">Cytoplasm</keyword>
<comment type="cofactor">
    <cofactor evidence="11">
        <name>pyridoxal 5'-phosphate</name>
        <dbReference type="ChEBI" id="CHEBI:597326"/>
    </cofactor>
    <text evidence="11">Binds 1 pyridoxal phosphate per subunit.</text>
</comment>
<keyword evidence="8 11" id="KW-0718">Serine biosynthesis</keyword>
<comment type="subcellular location">
    <subcellularLocation>
        <location evidence="11">Cytoplasm</location>
    </subcellularLocation>
</comment>
<dbReference type="Proteomes" id="UP001501671">
    <property type="component" value="Unassembled WGS sequence"/>
</dbReference>
<dbReference type="InterPro" id="IPR015421">
    <property type="entry name" value="PyrdxlP-dep_Trfase_major"/>
</dbReference>
<dbReference type="PANTHER" id="PTHR43247">
    <property type="entry name" value="PHOSPHOSERINE AMINOTRANSFERASE"/>
    <property type="match status" value="1"/>
</dbReference>
<keyword evidence="5 11" id="KW-0808">Transferase</keyword>
<sequence length="393" mass="42431">MTAPGAGPANFHRQSAMKKRPYNFSAGPAALPEPVLQQAAEEMLDWHGSGMSVMEMSHRGKQFTRICDEAEADLRELLSIPDDYAALFMQGGGLGENAILPLNLIGRRGARAADFVVSGSWSAKSFKEAERYGDVRMAAGSQSCAVIDGCEQAPWTYMPDPATWNVRPEASFVHLCSNETIGGVEFMEWPDPASLGAPDTVLTVDASSHILSRPMDVTRAGVIYAGAQKNVGPAGVTLVIVRKDLLGHALPVCPSAFDYALVAANDSRFNTPPTYGIYIAGLVFKWLKQQGGVAGIEAVNRAKAELLYGYLDSTAFYRNPVHPSVRSRMNVPFLLHDESLNAEFLAQADAAGLLQLKGHKSVGGMRASIYNAMPLAGVQALVDFMKEFERRHG</sequence>
<name>A0ABP8GXZ0_9BURK</name>
<dbReference type="InterPro" id="IPR015424">
    <property type="entry name" value="PyrdxlP-dep_Trfase"/>
</dbReference>
<keyword evidence="4 11" id="KW-0028">Amino-acid biosynthesis</keyword>
<dbReference type="EMBL" id="BAABFO010000008">
    <property type="protein sequence ID" value="GAA4331540.1"/>
    <property type="molecule type" value="Genomic_DNA"/>
</dbReference>
<keyword evidence="6 11" id="KW-0663">Pyridoxal phosphate</keyword>
<organism evidence="13 14">
    <name type="scientific">Pigmentiphaga soli</name>
    <dbReference type="NCBI Taxonomy" id="1007095"/>
    <lineage>
        <taxon>Bacteria</taxon>
        <taxon>Pseudomonadati</taxon>
        <taxon>Pseudomonadota</taxon>
        <taxon>Betaproteobacteria</taxon>
        <taxon>Burkholderiales</taxon>
        <taxon>Alcaligenaceae</taxon>
        <taxon>Pigmentiphaga</taxon>
    </lineage>
</organism>
<dbReference type="CDD" id="cd00611">
    <property type="entry name" value="PSAT_like"/>
    <property type="match status" value="1"/>
</dbReference>
<keyword evidence="14" id="KW-1185">Reference proteome</keyword>
<feature type="binding site" evidence="11">
    <location>
        <position position="59"/>
    </location>
    <ligand>
        <name>L-glutamate</name>
        <dbReference type="ChEBI" id="CHEBI:29985"/>
    </ligand>
</feature>
<dbReference type="NCBIfam" id="NF003764">
    <property type="entry name" value="PRK05355.1"/>
    <property type="match status" value="1"/>
</dbReference>
<comment type="catalytic activity">
    <reaction evidence="9 11">
        <text>4-(phosphooxy)-L-threonine + 2-oxoglutarate = (R)-3-hydroxy-2-oxo-4-phosphooxybutanoate + L-glutamate</text>
        <dbReference type="Rhea" id="RHEA:16573"/>
        <dbReference type="ChEBI" id="CHEBI:16810"/>
        <dbReference type="ChEBI" id="CHEBI:29985"/>
        <dbReference type="ChEBI" id="CHEBI:58452"/>
        <dbReference type="ChEBI" id="CHEBI:58538"/>
        <dbReference type="EC" id="2.6.1.52"/>
    </reaction>
</comment>
<evidence type="ECO:0000256" key="1">
    <source>
        <dbReference type="ARBA" id="ARBA00005099"/>
    </source>
</evidence>
<keyword evidence="7 11" id="KW-0664">Pyridoxine biosynthesis</keyword>
<feature type="binding site" evidence="11">
    <location>
        <position position="205"/>
    </location>
    <ligand>
        <name>pyridoxal 5'-phosphate</name>
        <dbReference type="ChEBI" id="CHEBI:597326"/>
    </ligand>
</feature>
<dbReference type="InterPro" id="IPR000192">
    <property type="entry name" value="Aminotrans_V_dom"/>
</dbReference>
<feature type="binding site" evidence="11">
    <location>
        <position position="180"/>
    </location>
    <ligand>
        <name>pyridoxal 5'-phosphate</name>
        <dbReference type="ChEBI" id="CHEBI:597326"/>
    </ligand>
</feature>
<evidence type="ECO:0000256" key="9">
    <source>
        <dbReference type="ARBA" id="ARBA00047630"/>
    </source>
</evidence>
<keyword evidence="3 11" id="KW-0032">Aminotransferase</keyword>
<feature type="binding site" evidence="11">
    <location>
        <position position="228"/>
    </location>
    <ligand>
        <name>pyridoxal 5'-phosphate</name>
        <dbReference type="ChEBI" id="CHEBI:597326"/>
    </ligand>
</feature>
<evidence type="ECO:0000259" key="12">
    <source>
        <dbReference type="Pfam" id="PF00266"/>
    </source>
</evidence>
<evidence type="ECO:0000313" key="13">
    <source>
        <dbReference type="EMBL" id="GAA4331540.1"/>
    </source>
</evidence>
<feature type="modified residue" description="N6-(pyridoxal phosphate)lysine" evidence="11">
    <location>
        <position position="229"/>
    </location>
</feature>
<gene>
    <name evidence="11 13" type="primary">serC</name>
    <name evidence="13" type="ORF">GCM10023144_20310</name>
</gene>
<comment type="catalytic activity">
    <reaction evidence="10 11">
        <text>O-phospho-L-serine + 2-oxoglutarate = 3-phosphooxypyruvate + L-glutamate</text>
        <dbReference type="Rhea" id="RHEA:14329"/>
        <dbReference type="ChEBI" id="CHEBI:16810"/>
        <dbReference type="ChEBI" id="CHEBI:18110"/>
        <dbReference type="ChEBI" id="CHEBI:29985"/>
        <dbReference type="ChEBI" id="CHEBI:57524"/>
        <dbReference type="EC" id="2.6.1.52"/>
    </reaction>
</comment>
<evidence type="ECO:0000256" key="2">
    <source>
        <dbReference type="ARBA" id="ARBA00006904"/>
    </source>
</evidence>
<comment type="caution">
    <text evidence="13">The sequence shown here is derived from an EMBL/GenBank/DDBJ whole genome shotgun (WGS) entry which is preliminary data.</text>
</comment>
<evidence type="ECO:0000256" key="7">
    <source>
        <dbReference type="ARBA" id="ARBA00023096"/>
    </source>
</evidence>
<comment type="pathway">
    <text evidence="11">Cofactor biosynthesis; pyridoxine 5'-phosphate biosynthesis; pyridoxine 5'-phosphate from D-erythrose 4-phosphate: step 3/5.</text>
</comment>
<proteinExistence type="inferred from homology"/>
<dbReference type="NCBIfam" id="TIGR01364">
    <property type="entry name" value="serC_1"/>
    <property type="match status" value="1"/>
</dbReference>
<comment type="similarity">
    <text evidence="2 11">Belongs to the class-V pyridoxal-phosphate-dependent aminotransferase family. SerC subfamily.</text>
</comment>
<feature type="binding site" evidence="11">
    <location>
        <position position="121"/>
    </location>
    <ligand>
        <name>pyridoxal 5'-phosphate</name>
        <dbReference type="ChEBI" id="CHEBI:597326"/>
    </ligand>
</feature>
<accession>A0ABP8GXZ0</accession>
<evidence type="ECO:0000256" key="11">
    <source>
        <dbReference type="HAMAP-Rule" id="MF_00160"/>
    </source>
</evidence>
<comment type="caution">
    <text evidence="11">Lacks conserved residue(s) required for the propagation of feature annotation.</text>
</comment>
<dbReference type="InterPro" id="IPR022278">
    <property type="entry name" value="Pser_aminoTfrase"/>
</dbReference>